<evidence type="ECO:0000313" key="1">
    <source>
        <dbReference type="EMBL" id="KAH3846404.1"/>
    </source>
</evidence>
<protein>
    <submittedName>
        <fullName evidence="1">Uncharacterized protein</fullName>
    </submittedName>
</protein>
<comment type="caution">
    <text evidence="1">The sequence shown here is derived from an EMBL/GenBank/DDBJ whole genome shotgun (WGS) entry which is preliminary data.</text>
</comment>
<evidence type="ECO:0000313" key="2">
    <source>
        <dbReference type="Proteomes" id="UP000828390"/>
    </source>
</evidence>
<name>A0A9D4QWR4_DREPO</name>
<sequence length="71" mass="8569">MPSYTTQIYQWHKLVVARKVHHPTWLRGMRRITQTEKDRRHSKNIGRQVFFDNFVGKQTTAEYRCNGMKCT</sequence>
<keyword evidence="2" id="KW-1185">Reference proteome</keyword>
<dbReference type="Proteomes" id="UP000828390">
    <property type="component" value="Unassembled WGS sequence"/>
</dbReference>
<dbReference type="EMBL" id="JAIWYP010000003">
    <property type="protein sequence ID" value="KAH3846404.1"/>
    <property type="molecule type" value="Genomic_DNA"/>
</dbReference>
<accession>A0A9D4QWR4</accession>
<reference evidence="1" key="1">
    <citation type="journal article" date="2019" name="bioRxiv">
        <title>The Genome of the Zebra Mussel, Dreissena polymorpha: A Resource for Invasive Species Research.</title>
        <authorList>
            <person name="McCartney M.A."/>
            <person name="Auch B."/>
            <person name="Kono T."/>
            <person name="Mallez S."/>
            <person name="Zhang Y."/>
            <person name="Obille A."/>
            <person name="Becker A."/>
            <person name="Abrahante J.E."/>
            <person name="Garbe J."/>
            <person name="Badalamenti J.P."/>
            <person name="Herman A."/>
            <person name="Mangelson H."/>
            <person name="Liachko I."/>
            <person name="Sullivan S."/>
            <person name="Sone E.D."/>
            <person name="Koren S."/>
            <person name="Silverstein K.A.T."/>
            <person name="Beckman K.B."/>
            <person name="Gohl D.M."/>
        </authorList>
    </citation>
    <scope>NUCLEOTIDE SEQUENCE</scope>
    <source>
        <strain evidence="1">Duluth1</strain>
        <tissue evidence="1">Whole animal</tissue>
    </source>
</reference>
<dbReference type="AlphaFoldDB" id="A0A9D4QWR4"/>
<organism evidence="1 2">
    <name type="scientific">Dreissena polymorpha</name>
    <name type="common">Zebra mussel</name>
    <name type="synonym">Mytilus polymorpha</name>
    <dbReference type="NCBI Taxonomy" id="45954"/>
    <lineage>
        <taxon>Eukaryota</taxon>
        <taxon>Metazoa</taxon>
        <taxon>Spiralia</taxon>
        <taxon>Lophotrochozoa</taxon>
        <taxon>Mollusca</taxon>
        <taxon>Bivalvia</taxon>
        <taxon>Autobranchia</taxon>
        <taxon>Heteroconchia</taxon>
        <taxon>Euheterodonta</taxon>
        <taxon>Imparidentia</taxon>
        <taxon>Neoheterodontei</taxon>
        <taxon>Myida</taxon>
        <taxon>Dreissenoidea</taxon>
        <taxon>Dreissenidae</taxon>
        <taxon>Dreissena</taxon>
    </lineage>
</organism>
<gene>
    <name evidence="1" type="ORF">DPMN_088705</name>
</gene>
<reference evidence="1" key="2">
    <citation type="submission" date="2020-11" db="EMBL/GenBank/DDBJ databases">
        <authorList>
            <person name="McCartney M.A."/>
            <person name="Auch B."/>
            <person name="Kono T."/>
            <person name="Mallez S."/>
            <person name="Becker A."/>
            <person name="Gohl D.M."/>
            <person name="Silverstein K.A.T."/>
            <person name="Koren S."/>
            <person name="Bechman K.B."/>
            <person name="Herman A."/>
            <person name="Abrahante J.E."/>
            <person name="Garbe J."/>
        </authorList>
    </citation>
    <scope>NUCLEOTIDE SEQUENCE</scope>
    <source>
        <strain evidence="1">Duluth1</strain>
        <tissue evidence="1">Whole animal</tissue>
    </source>
</reference>
<proteinExistence type="predicted"/>